<dbReference type="InterPro" id="IPR008930">
    <property type="entry name" value="Terpenoid_cyclase/PrenylTrfase"/>
</dbReference>
<evidence type="ECO:0000256" key="3">
    <source>
        <dbReference type="SAM" id="MobiDB-lite"/>
    </source>
</evidence>
<evidence type="ECO:0000256" key="2">
    <source>
        <dbReference type="ARBA" id="ARBA00022729"/>
    </source>
</evidence>
<dbReference type="Pfam" id="PF00207">
    <property type="entry name" value="A2M"/>
    <property type="match status" value="1"/>
</dbReference>
<dbReference type="InterPro" id="IPR041203">
    <property type="entry name" value="Bact_A2M_MG5"/>
</dbReference>
<feature type="region of interest" description="Disordered" evidence="3">
    <location>
        <begin position="1910"/>
        <end position="1932"/>
    </location>
</feature>
<dbReference type="KEGG" id="xbc:ELE36_08260"/>
<name>A0A411HIK3_9GAMM</name>
<comment type="similarity">
    <text evidence="1">Belongs to the protease inhibitor I39 (alpha-2-macroglobulin) family. Bacterial alpha-2-macroglobulin subfamily.</text>
</comment>
<feature type="transmembrane region" description="Helical" evidence="4">
    <location>
        <begin position="62"/>
        <end position="83"/>
    </location>
</feature>
<dbReference type="Pfam" id="PF17973">
    <property type="entry name" value="bMG10"/>
    <property type="match status" value="1"/>
</dbReference>
<proteinExistence type="inferred from homology"/>
<dbReference type="OrthoDB" id="9767116at2"/>
<dbReference type="SUPFAM" id="SSF48239">
    <property type="entry name" value="Terpenoid cyclases/Protein prenyltransferases"/>
    <property type="match status" value="1"/>
</dbReference>
<evidence type="ECO:0000256" key="1">
    <source>
        <dbReference type="ARBA" id="ARBA00010556"/>
    </source>
</evidence>
<dbReference type="Pfam" id="PF17972">
    <property type="entry name" value="bMG5"/>
    <property type="match status" value="1"/>
</dbReference>
<evidence type="ECO:0000313" key="8">
    <source>
        <dbReference type="Proteomes" id="UP000291562"/>
    </source>
</evidence>
<feature type="compositionally biased region" description="Acidic residues" evidence="3">
    <location>
        <begin position="585"/>
        <end position="596"/>
    </location>
</feature>
<gene>
    <name evidence="7" type="ORF">ELE36_08260</name>
</gene>
<feature type="domain" description="Alpha-2-macroglobulin" evidence="6">
    <location>
        <begin position="1309"/>
        <end position="1401"/>
    </location>
</feature>
<evidence type="ECO:0000259" key="5">
    <source>
        <dbReference type="SMART" id="SM01359"/>
    </source>
</evidence>
<dbReference type="RefSeq" id="WP_129832618.1">
    <property type="nucleotide sequence ID" value="NZ_CP035704.1"/>
</dbReference>
<dbReference type="Gene3D" id="1.50.10.20">
    <property type="match status" value="1"/>
</dbReference>
<feature type="domain" description="Alpha-2-macroglobulin bait region" evidence="5">
    <location>
        <begin position="1104"/>
        <end position="1243"/>
    </location>
</feature>
<protein>
    <submittedName>
        <fullName evidence="7">Alpha-2-macroglobulin family protein</fullName>
    </submittedName>
</protein>
<evidence type="ECO:0000313" key="7">
    <source>
        <dbReference type="EMBL" id="QBB70359.1"/>
    </source>
</evidence>
<dbReference type="PANTHER" id="PTHR40094:SF1">
    <property type="entry name" value="UBIQUITIN DOMAIN-CONTAINING PROTEIN"/>
    <property type="match status" value="1"/>
</dbReference>
<dbReference type="Gene3D" id="2.60.40.1930">
    <property type="match status" value="1"/>
</dbReference>
<dbReference type="InterPro" id="IPR021868">
    <property type="entry name" value="Alpha_2_Macroglob_MG3"/>
</dbReference>
<dbReference type="InterPro" id="IPR011625">
    <property type="entry name" value="A2M_N_BRD"/>
</dbReference>
<keyword evidence="8" id="KW-1185">Reference proteome</keyword>
<dbReference type="GO" id="GO:0004866">
    <property type="term" value="F:endopeptidase inhibitor activity"/>
    <property type="evidence" value="ECO:0007669"/>
    <property type="project" value="InterPro"/>
</dbReference>
<keyword evidence="2" id="KW-0732">Signal</keyword>
<dbReference type="Proteomes" id="UP000291562">
    <property type="component" value="Chromosome"/>
</dbReference>
<dbReference type="PANTHER" id="PTHR40094">
    <property type="entry name" value="ALPHA-2-MACROGLOBULIN HOMOLOG"/>
    <property type="match status" value="1"/>
</dbReference>
<evidence type="ECO:0000256" key="4">
    <source>
        <dbReference type="SAM" id="Phobius"/>
    </source>
</evidence>
<dbReference type="SMART" id="SM01360">
    <property type="entry name" value="A2M"/>
    <property type="match status" value="1"/>
</dbReference>
<sequence>MDLLRFIVRLPVLLFNFLWSVLAWLVRRLFGDFSWQAPTWLRATDAAALNLGASMARHRLRYAGGVLALGIVFGASWFGWHWYENRPQPAQPQLPPLITYRITAPTLTEYDASPIVVHALSLRFSGSAAPIAMVGKPAGAGIVIDPEIAGTWTWDSDKQLTFQPKEDWPIDQKYVVNLDPALVFAEHVRVEQRRFDFASAPFEAKMATSEFYQDPQDAALKKAVINLHFSHPVNTVDLEKRIALNLRDRVQISKDKIEEKSQPKKFTINYDERKLNAFIHSEPLAIPVIGGSLDMRIATGVHAQKGGNATAAEIVADVTLPTLYSLSVSGISATLVDNAHYEPEQVLVMETSQAINEADASKSITAYVLPAMCPAETAGQPDVACSWSTNSVSEIVLRKSQKLSLESVPTEREFAELHSFKYKADPGDRVFVQVEKGIKSFGGYLLANRVVEIVDVPDYPRVLKFMADGALLSFSGERRLAVVARNVPGMQVEIARVLPDQLQHLVSLNQSDRYDHPDLGSFGNDRITERFVQKLEFSQQEPRKAHYEGVDLGKYLGSAMQGKRGVFLLSLKSYSKAEDKPVPAPDEDASDGDASEENNARGEYEGDDNASTDGDKVGDKRLIVVTDLGVLVKKSIDGTQDIYVQSIRSGEPVADAHVDVVGKNGQTILSETTDHDGHVHFTTLDAYTREKAPAMYLVRKGEDLSFLPVGSRDRKLDYSRFDIGGLRNAKDGGELTAYLFSDRGIYRPGDSFHIGMIARAADWKTTLDGIPLEAEIVDPRGVTVERHKLRLGAAGFEELSYTTQENAPTGAWTVNLYITKEKDGNKIQKQLGSVAVQVKEFMPDRMKVDAHLSQQVVEGWIKPDDLKALVSVQNLFGTPAQDRRIEASLTLTPAFPAFRSYRQYHFFDPQRAKEGYAEPLGTATTNEKGEAEFPLDLGKYGAASYQLYFLAKAFEAEGGRSVAAEAVSLVSSQDYLIGSKADGNLEFIARGAKVDTNLIGIDPHAKKIAVDGLKAVLVERRYVSILTKQDSGVFKYESRMKEVPVSDQPLSIPAAGLDYTLATDKPGNYSLLIKNAHGDEMNRIDYAVAGEANLTRSLERNAELQLTLSKNDYAPGESIEIAVRAPYAGSGLITIERDHVYASAWFKASTSSSVQKIRVPANFEGNGYINVQFIRDPTSDEVFMSPLSYGVVPFSVNRDARRNAITISTPNLVKPGEALNIKLTSAQPARVVVFAIDEGILQVARYKLGDPLEFFFRKRMLEVQTAQILDLILPDFNKLVGMAAAPGGDGDNMLGRHLNPFKRKHQQPVAYWSGIVDVVGEKTLTYLVPDDFNGRLRVMAVSVAPDKIGTYETSTTVRGDFVLSPNVPAIVAPGDEFEISVGVANNLTGLGGKELPISVALNLPAQLEAVGAATQEVKLGEMKEGVVVFRLRAKDKPGALEFSVTASAQGKSAKLGLGLSLRPAAPYRTEIQVGQLDRGRADIDHLRTMFDDYAKRDISASYVPLVLARGLAAYLESFPYLCTEQLVSRAMPALVFDKHPEFGTVVKSHDKSKGADPFRALLAVLRSRQNSEGGFGLWTATPVSHRYASIYAMHYLIEAKERGQLVPADMLTAGNTYLSQVAADESANNLWDLRDRTHAIYLLTRQGNVTTNYLAAVQQHLERAYGKSWHDDLAAAYVAASFQLLKQDKEAAALIVGPQQQFEHRAIDAKYKFAYYYDPLIADASTLYLLAKHFPERAKKLPAVAIQNIVRPLQKGYYNTLSSAMTIAALDAYATLAIAGEGKLALLEVHKDGTSPNIGTPKGIVLSGTFSAAANALRIVNEADLTAWYSVAQSGFDQAPPDKEIKDGFEIVREYTTTDGKALDKVALGQEIDVHLKIRRTLGEDVSNLAIVDLLPGGFEPVLSLPPTADEAAAADTAHSDSEDASKQPAWRAPVGLASSTLNPEYVDVRDDRVVVYASASSDVREFVYRIKATNAGTYIVPPAYGESMYDRTVQARSLGSKLNVERK</sequence>
<dbReference type="InterPro" id="IPR001599">
    <property type="entry name" value="Macroglobln_a2"/>
</dbReference>
<keyword evidence="4" id="KW-1133">Transmembrane helix</keyword>
<accession>A0A411HIK3</accession>
<organism evidence="7 8">
    <name type="scientific">Pseudolysobacter antarcticus</name>
    <dbReference type="NCBI Taxonomy" id="2511995"/>
    <lineage>
        <taxon>Bacteria</taxon>
        <taxon>Pseudomonadati</taxon>
        <taxon>Pseudomonadota</taxon>
        <taxon>Gammaproteobacteria</taxon>
        <taxon>Lysobacterales</taxon>
        <taxon>Rhodanobacteraceae</taxon>
        <taxon>Pseudolysobacter</taxon>
    </lineage>
</organism>
<dbReference type="InterPro" id="IPR002890">
    <property type="entry name" value="MG2"/>
</dbReference>
<dbReference type="Pfam" id="PF11974">
    <property type="entry name" value="bMG3"/>
    <property type="match status" value="1"/>
</dbReference>
<dbReference type="EMBL" id="CP035704">
    <property type="protein sequence ID" value="QBB70359.1"/>
    <property type="molecule type" value="Genomic_DNA"/>
</dbReference>
<dbReference type="Pfam" id="PF01835">
    <property type="entry name" value="MG2"/>
    <property type="match status" value="1"/>
</dbReference>
<feature type="transmembrane region" description="Helical" evidence="4">
    <location>
        <begin position="6"/>
        <end position="26"/>
    </location>
</feature>
<dbReference type="InterPro" id="IPR041246">
    <property type="entry name" value="Bact_MG10"/>
</dbReference>
<dbReference type="CDD" id="cd02891">
    <property type="entry name" value="A2M_like"/>
    <property type="match status" value="1"/>
</dbReference>
<keyword evidence="4" id="KW-0472">Membrane</keyword>
<dbReference type="SMART" id="SM01359">
    <property type="entry name" value="A2M_N_2"/>
    <property type="match status" value="1"/>
</dbReference>
<evidence type="ECO:0000259" key="6">
    <source>
        <dbReference type="SMART" id="SM01360"/>
    </source>
</evidence>
<feature type="region of interest" description="Disordered" evidence="3">
    <location>
        <begin position="577"/>
        <end position="616"/>
    </location>
</feature>
<dbReference type="InterPro" id="IPR051802">
    <property type="entry name" value="YfhM-like"/>
</dbReference>
<dbReference type="Gene3D" id="2.60.40.3710">
    <property type="match status" value="1"/>
</dbReference>
<dbReference type="Pfam" id="PF07703">
    <property type="entry name" value="A2M_BRD"/>
    <property type="match status" value="1"/>
</dbReference>
<reference evidence="7 8" key="1">
    <citation type="submission" date="2019-01" db="EMBL/GenBank/DDBJ databases">
        <title>Pseudolysobacter antarctica gen. nov., sp. nov., isolated from Fildes Peninsula, Antarctica.</title>
        <authorList>
            <person name="Wei Z."/>
            <person name="Peng F."/>
        </authorList>
    </citation>
    <scope>NUCLEOTIDE SEQUENCE [LARGE SCALE GENOMIC DNA]</scope>
    <source>
        <strain evidence="7 8">AQ6-296</strain>
    </source>
</reference>
<keyword evidence="4" id="KW-0812">Transmembrane</keyword>